<evidence type="ECO:0000313" key="3">
    <source>
        <dbReference type="Proteomes" id="UP000231896"/>
    </source>
</evidence>
<accession>A0A2K8NZX8</accession>
<name>A0A2K8NZX8_9MOLU</name>
<dbReference type="OrthoDB" id="391827at2"/>
<dbReference type="AlphaFoldDB" id="A0A2K8NZX8"/>
<dbReference type="KEGG" id="eml:EMELA_v1c06860"/>
<sequence length="134" mass="15900">MINKEYLSKLEIYNFNKYELLDKKEFQEVEKYFVSNEFVVDIIVGEINAFAHMILLTNKRLFTISKFIQTASQIKQFGLEQIEDVKLGVMGDTADLRMLFKNGNIFKIDYLHTEVAQKFGYNISKMYEEFIKRL</sequence>
<evidence type="ECO:0000313" key="2">
    <source>
        <dbReference type="EMBL" id="ATZ18193.1"/>
    </source>
</evidence>
<protein>
    <recommendedName>
        <fullName evidence="1">YokE-like PH domain-containing protein</fullName>
    </recommendedName>
</protein>
<gene>
    <name evidence="2" type="ORF">EMELA_v1c06860</name>
</gene>
<dbReference type="Proteomes" id="UP000231896">
    <property type="component" value="Chromosome"/>
</dbReference>
<dbReference type="Pfam" id="PF14470">
    <property type="entry name" value="bPH_3"/>
    <property type="match status" value="1"/>
</dbReference>
<keyword evidence="3" id="KW-1185">Reference proteome</keyword>
<dbReference type="STRING" id="1408435.GCA_000685885_00841"/>
<dbReference type="InterPro" id="IPR039519">
    <property type="entry name" value="YokE-like_PH"/>
</dbReference>
<evidence type="ECO:0000259" key="1">
    <source>
        <dbReference type="Pfam" id="PF14470"/>
    </source>
</evidence>
<reference evidence="2 3" key="1">
    <citation type="submission" date="2017-11" db="EMBL/GenBank/DDBJ databases">
        <title>Genome sequence of Entomoplasma melaleucae M1 (ATCC 49191).</title>
        <authorList>
            <person name="Lo W.-S."/>
            <person name="Gasparich G.E."/>
            <person name="Kuo C.-H."/>
        </authorList>
    </citation>
    <scope>NUCLEOTIDE SEQUENCE [LARGE SCALE GENOMIC DNA]</scope>
    <source>
        <strain evidence="2 3">M1</strain>
    </source>
</reference>
<feature type="domain" description="YokE-like PH" evidence="1">
    <location>
        <begin position="35"/>
        <end position="119"/>
    </location>
</feature>
<dbReference type="EMBL" id="CP024964">
    <property type="protein sequence ID" value="ATZ18193.1"/>
    <property type="molecule type" value="Genomic_DNA"/>
</dbReference>
<dbReference type="RefSeq" id="WP_028124276.1">
    <property type="nucleotide sequence ID" value="NZ_CP024964.1"/>
</dbReference>
<proteinExistence type="predicted"/>
<organism evidence="2 3">
    <name type="scientific">Mesoplasma melaleucae</name>
    <dbReference type="NCBI Taxonomy" id="81459"/>
    <lineage>
        <taxon>Bacteria</taxon>
        <taxon>Bacillati</taxon>
        <taxon>Mycoplasmatota</taxon>
        <taxon>Mollicutes</taxon>
        <taxon>Entomoplasmatales</taxon>
        <taxon>Entomoplasmataceae</taxon>
        <taxon>Mesoplasma</taxon>
    </lineage>
</organism>